<organism evidence="1 2">
    <name type="scientific">Desulfobulbus propionicus (strain ATCC 33891 / DSM 2032 / VKM B-1956 / 1pr3)</name>
    <dbReference type="NCBI Taxonomy" id="577650"/>
    <lineage>
        <taxon>Bacteria</taxon>
        <taxon>Pseudomonadati</taxon>
        <taxon>Thermodesulfobacteriota</taxon>
        <taxon>Desulfobulbia</taxon>
        <taxon>Desulfobulbales</taxon>
        <taxon>Desulfobulbaceae</taxon>
        <taxon>Desulfobulbus</taxon>
    </lineage>
</organism>
<evidence type="ECO:0000313" key="1">
    <source>
        <dbReference type="EMBL" id="ADW17394.1"/>
    </source>
</evidence>
<accession>A0A7U4DNV2</accession>
<dbReference type="KEGG" id="dpr:Despr_1229"/>
<dbReference type="Proteomes" id="UP000006365">
    <property type="component" value="Chromosome"/>
</dbReference>
<protein>
    <submittedName>
        <fullName evidence="1">Uncharacterized protein</fullName>
    </submittedName>
</protein>
<sequence length="214" mass="23653">MRLCLLSSANQISHREKGMNRLQHLIPLLAVLLTARLLLSASATAAAAVSPTNTPPFHFQLEQVLSTGRSPSSGEPVRQRVGVRDIYAREQCTLLWTPEKVKQLLAAIAASRENGLQPTDYPHQTLLLFGHCLANDPDPSLSVEDGLVCSTERWRSREALEQHLGSSLYSRVFEAMELSRQPPKVEFLQVQDIGGLDMVAQARRGKGVALHQEE</sequence>
<gene>
    <name evidence="1" type="ordered locus">Despr_1229</name>
</gene>
<dbReference type="AlphaFoldDB" id="A0A7U4DNV2"/>
<keyword evidence="2" id="KW-1185">Reference proteome</keyword>
<reference evidence="1 2" key="1">
    <citation type="journal article" date="2011" name="Stand. Genomic Sci.">
        <title>Complete genome sequence of Desulfobulbus propionicus type strain (1pr3).</title>
        <authorList>
            <person name="Pagani I."/>
            <person name="Lapidus A."/>
            <person name="Nolan M."/>
            <person name="Lucas S."/>
            <person name="Hammon N."/>
            <person name="Deshpande S."/>
            <person name="Cheng J.F."/>
            <person name="Chertkov O."/>
            <person name="Davenport K."/>
            <person name="Tapia R."/>
            <person name="Han C."/>
            <person name="Goodwin L."/>
            <person name="Pitluck S."/>
            <person name="Liolios K."/>
            <person name="Mavromatis K."/>
            <person name="Ivanova N."/>
            <person name="Mikhailova N."/>
            <person name="Pati A."/>
            <person name="Chen A."/>
            <person name="Palaniappan K."/>
            <person name="Land M."/>
            <person name="Hauser L."/>
            <person name="Chang Y.J."/>
            <person name="Jeffries C.D."/>
            <person name="Detter J.C."/>
            <person name="Brambilla E."/>
            <person name="Kannan K.P."/>
            <person name="Djao O.D."/>
            <person name="Rohde M."/>
            <person name="Pukall R."/>
            <person name="Spring S."/>
            <person name="Goker M."/>
            <person name="Sikorski J."/>
            <person name="Woyke T."/>
            <person name="Bristow J."/>
            <person name="Eisen J.A."/>
            <person name="Markowitz V."/>
            <person name="Hugenholtz P."/>
            <person name="Kyrpides N.C."/>
            <person name="Klenk H.P."/>
        </authorList>
    </citation>
    <scope>NUCLEOTIDE SEQUENCE [LARGE SCALE GENOMIC DNA]</scope>
    <source>
        <strain evidence="2">ATCC 33891 / DSM 2032 / 1pr3</strain>
    </source>
</reference>
<dbReference type="EMBL" id="CP002364">
    <property type="protein sequence ID" value="ADW17394.1"/>
    <property type="molecule type" value="Genomic_DNA"/>
</dbReference>
<name>A0A7U4DNV2_DESPD</name>
<proteinExistence type="predicted"/>
<evidence type="ECO:0000313" key="2">
    <source>
        <dbReference type="Proteomes" id="UP000006365"/>
    </source>
</evidence>